<protein>
    <submittedName>
        <fullName evidence="22">Uncharacterized protein</fullName>
    </submittedName>
</protein>
<dbReference type="FunFam" id="2.70.170.10:FF:000013">
    <property type="entry name" value="Acetylcholine receptor subunit alpha"/>
    <property type="match status" value="1"/>
</dbReference>
<feature type="transmembrane region" description="Helical" evidence="18">
    <location>
        <begin position="322"/>
        <end position="345"/>
    </location>
</feature>
<dbReference type="PANTHER" id="PTHR18945">
    <property type="entry name" value="NEUROTRANSMITTER GATED ION CHANNEL"/>
    <property type="match status" value="1"/>
</dbReference>
<dbReference type="Pfam" id="PF02932">
    <property type="entry name" value="Neur_chan_memb"/>
    <property type="match status" value="1"/>
</dbReference>
<sequence length="619" mass="70796">MQARVDRSRLNKHACQYFGRYTSGEFAIPPSEESLGALDVGCGGNRIPSPGHYRRNSTPLAWSSIRGLSSTASAFPTLRSAMSLLRLLLFASANADAKRLFEDLLSDYNKLIRPVGNSSAVLDVKFKMRLSQLLDVHEKNQIMTTNSWLEHEWYDMRMSWNPLDYGNVTVLYVPGEMIWLPDIVLYNNADGNYQVTIMTKATVSFTGKVNWDPPVIYKSMCQINVQWFPFDEQTCDMKFGSWTYDGLQVELAHKSDEKIFRYERNAIAVECVENGIDLHDYYPSTEWDIIAAPGWKKKEIYPCCPTPYIDITYKLFLRRKTLFYTVNLILPCVGISLLTVLVFYLPSDSGEKVTLSISILISLTVFFLLLVEMIPSTSLVVPLIGKYLLFTMIMVTLSICVTVVVINIHFRSPCTHKMSSWVRRLLIELLPKYMCMERPKMMKTWRHPDAFYGDQMGMTYENDAAEPNAGGRMRLASGVSSLDENLCLNNDFDNLTNYIPAPSPPIARHRCPKCLRWEKDAEKTDTRSQTLKALDAVKFIAAHLKEKDMDLRIVEEWKFAAMVIDRLFLFLFFITCFIGTATIILRAPSLYDERVPVDTGNQSVQHALNKMSYCQDMQQ</sequence>
<dbReference type="GO" id="GO:0045211">
    <property type="term" value="C:postsynaptic membrane"/>
    <property type="evidence" value="ECO:0007669"/>
    <property type="project" value="UniProtKB-SubCell"/>
</dbReference>
<keyword evidence="5 18" id="KW-0812">Transmembrane</keyword>
<dbReference type="InterPro" id="IPR006202">
    <property type="entry name" value="Neur_chan_lig-bd"/>
</dbReference>
<keyword evidence="14" id="KW-0628">Postsynaptic cell membrane</keyword>
<keyword evidence="12" id="KW-0675">Receptor</keyword>
<dbReference type="InterPro" id="IPR038050">
    <property type="entry name" value="Neuro_actylchol_rec"/>
</dbReference>
<evidence type="ECO:0000259" key="20">
    <source>
        <dbReference type="Pfam" id="PF02932"/>
    </source>
</evidence>
<evidence type="ECO:0000313" key="21">
    <source>
        <dbReference type="Proteomes" id="UP000887566"/>
    </source>
</evidence>
<comment type="subcellular location">
    <subcellularLocation>
        <location evidence="17">Postsynaptic cell membrane</location>
        <topology evidence="17">Multi-pass membrane protein</topology>
    </subcellularLocation>
</comment>
<dbReference type="SUPFAM" id="SSF63712">
    <property type="entry name" value="Nicotinic receptor ligand binding domain-like"/>
    <property type="match status" value="1"/>
</dbReference>
<evidence type="ECO:0000256" key="5">
    <source>
        <dbReference type="ARBA" id="ARBA00022692"/>
    </source>
</evidence>
<dbReference type="InterPro" id="IPR002394">
    <property type="entry name" value="Nicotinic_acetylcholine_rcpt"/>
</dbReference>
<evidence type="ECO:0000256" key="15">
    <source>
        <dbReference type="ARBA" id="ARBA00023286"/>
    </source>
</evidence>
<keyword evidence="11" id="KW-1015">Disulfide bond</keyword>
<name>A0A914WCT8_9BILA</name>
<evidence type="ECO:0000313" key="22">
    <source>
        <dbReference type="WBParaSite" id="PSAMB.scaffold379size53865.g5154.t1"/>
    </source>
</evidence>
<keyword evidence="6" id="KW-0732">Signal</keyword>
<keyword evidence="13" id="KW-0325">Glycoprotein</keyword>
<dbReference type="Gene3D" id="2.70.170.10">
    <property type="entry name" value="Neurotransmitter-gated ion-channel ligand-binding domain"/>
    <property type="match status" value="1"/>
</dbReference>
<dbReference type="Proteomes" id="UP000887566">
    <property type="component" value="Unplaced"/>
</dbReference>
<dbReference type="GO" id="GO:0004888">
    <property type="term" value="F:transmembrane signaling receptor activity"/>
    <property type="evidence" value="ECO:0007669"/>
    <property type="project" value="InterPro"/>
</dbReference>
<evidence type="ECO:0000256" key="17">
    <source>
        <dbReference type="ARBA" id="ARBA00034104"/>
    </source>
</evidence>
<dbReference type="InterPro" id="IPR036734">
    <property type="entry name" value="Neur_chan_lig-bd_sf"/>
</dbReference>
<keyword evidence="15" id="KW-1071">Ligand-gated ion channel</keyword>
<comment type="similarity">
    <text evidence="2">Belongs to the ligand-gated ion channel (TC 1.A.9) family. Acetylcholine receptor (TC 1.A.9.1) subfamily.</text>
</comment>
<evidence type="ECO:0000256" key="18">
    <source>
        <dbReference type="RuleBase" id="RU000687"/>
    </source>
</evidence>
<dbReference type="InterPro" id="IPR036719">
    <property type="entry name" value="Neuro-gated_channel_TM_sf"/>
</dbReference>
<dbReference type="Pfam" id="PF02931">
    <property type="entry name" value="Neur_chan_LBD"/>
    <property type="match status" value="1"/>
</dbReference>
<dbReference type="GO" id="GO:0022848">
    <property type="term" value="F:acetylcholine-gated monoatomic cation-selective channel activity"/>
    <property type="evidence" value="ECO:0007669"/>
    <property type="project" value="InterPro"/>
</dbReference>
<evidence type="ECO:0000256" key="1">
    <source>
        <dbReference type="ARBA" id="ARBA00003328"/>
    </source>
</evidence>
<keyword evidence="3 18" id="KW-0813">Transport</keyword>
<dbReference type="InterPro" id="IPR018000">
    <property type="entry name" value="Neurotransmitter_ion_chnl_CS"/>
</dbReference>
<evidence type="ECO:0000256" key="10">
    <source>
        <dbReference type="ARBA" id="ARBA00023136"/>
    </source>
</evidence>
<keyword evidence="16 18" id="KW-0407">Ion channel</keyword>
<keyword evidence="4" id="KW-1003">Cell membrane</keyword>
<dbReference type="PRINTS" id="PR00254">
    <property type="entry name" value="NICOTINICR"/>
</dbReference>
<accession>A0A914WCT8</accession>
<evidence type="ECO:0000256" key="12">
    <source>
        <dbReference type="ARBA" id="ARBA00023170"/>
    </source>
</evidence>
<keyword evidence="9 18" id="KW-0406">Ion transport</keyword>
<evidence type="ECO:0000256" key="9">
    <source>
        <dbReference type="ARBA" id="ARBA00023065"/>
    </source>
</evidence>
<dbReference type="InterPro" id="IPR006029">
    <property type="entry name" value="Neurotrans-gated_channel_TM"/>
</dbReference>
<evidence type="ECO:0000256" key="4">
    <source>
        <dbReference type="ARBA" id="ARBA00022475"/>
    </source>
</evidence>
<dbReference type="Gene3D" id="1.20.58.390">
    <property type="entry name" value="Neurotransmitter-gated ion-channel transmembrane domain"/>
    <property type="match status" value="2"/>
</dbReference>
<feature type="domain" description="Neurotransmitter-gated ion-channel ligand-binding" evidence="19">
    <location>
        <begin position="98"/>
        <end position="321"/>
    </location>
</feature>
<keyword evidence="8" id="KW-0770">Synapse</keyword>
<evidence type="ECO:0000256" key="14">
    <source>
        <dbReference type="ARBA" id="ARBA00023257"/>
    </source>
</evidence>
<evidence type="ECO:0000256" key="8">
    <source>
        <dbReference type="ARBA" id="ARBA00023018"/>
    </source>
</evidence>
<evidence type="ECO:0000256" key="2">
    <source>
        <dbReference type="ARBA" id="ARBA00009237"/>
    </source>
</evidence>
<dbReference type="NCBIfam" id="TIGR00860">
    <property type="entry name" value="LIC"/>
    <property type="match status" value="1"/>
</dbReference>
<evidence type="ECO:0000256" key="3">
    <source>
        <dbReference type="ARBA" id="ARBA00022448"/>
    </source>
</evidence>
<comment type="function">
    <text evidence="1">After binding acetylcholine, the AChR responds by an extensive change in conformation that affects all subunits and leads to opening of an ion-conducting channel across the plasma membrane.</text>
</comment>
<organism evidence="21 22">
    <name type="scientific">Plectus sambesii</name>
    <dbReference type="NCBI Taxonomy" id="2011161"/>
    <lineage>
        <taxon>Eukaryota</taxon>
        <taxon>Metazoa</taxon>
        <taxon>Ecdysozoa</taxon>
        <taxon>Nematoda</taxon>
        <taxon>Chromadorea</taxon>
        <taxon>Plectida</taxon>
        <taxon>Plectina</taxon>
        <taxon>Plectoidea</taxon>
        <taxon>Plectidae</taxon>
        <taxon>Plectus</taxon>
    </lineage>
</organism>
<dbReference type="CDD" id="cd19064">
    <property type="entry name" value="LGIC_TM_nAChR"/>
    <property type="match status" value="1"/>
</dbReference>
<feature type="domain" description="Neurotransmitter-gated ion-channel transmembrane" evidence="20">
    <location>
        <begin position="328"/>
        <end position="583"/>
    </location>
</feature>
<dbReference type="InterPro" id="IPR006201">
    <property type="entry name" value="Neur_channel"/>
</dbReference>
<dbReference type="GO" id="GO:0007271">
    <property type="term" value="P:synaptic transmission, cholinergic"/>
    <property type="evidence" value="ECO:0007669"/>
    <property type="project" value="UniProtKB-ARBA"/>
</dbReference>
<dbReference type="WBParaSite" id="PSAMB.scaffold379size53865.g5154.t1">
    <property type="protein sequence ID" value="PSAMB.scaffold379size53865.g5154.t1"/>
    <property type="gene ID" value="PSAMB.scaffold379size53865.g5154"/>
</dbReference>
<dbReference type="FunFam" id="1.20.58.390:FF:000022">
    <property type="entry name" value="Nicotinic acetylcholine receptor subunit alpha4"/>
    <property type="match status" value="1"/>
</dbReference>
<feature type="transmembrane region" description="Helical" evidence="18">
    <location>
        <begin position="567"/>
        <end position="587"/>
    </location>
</feature>
<dbReference type="PROSITE" id="PS00236">
    <property type="entry name" value="NEUROTR_ION_CHANNEL"/>
    <property type="match status" value="1"/>
</dbReference>
<evidence type="ECO:0000259" key="19">
    <source>
        <dbReference type="Pfam" id="PF02931"/>
    </source>
</evidence>
<feature type="transmembrane region" description="Helical" evidence="18">
    <location>
        <begin position="357"/>
        <end position="375"/>
    </location>
</feature>
<feature type="transmembrane region" description="Helical" evidence="18">
    <location>
        <begin position="387"/>
        <end position="410"/>
    </location>
</feature>
<proteinExistence type="inferred from homology"/>
<evidence type="ECO:0000256" key="7">
    <source>
        <dbReference type="ARBA" id="ARBA00022989"/>
    </source>
</evidence>
<evidence type="ECO:0000256" key="13">
    <source>
        <dbReference type="ARBA" id="ARBA00023180"/>
    </source>
</evidence>
<dbReference type="CDD" id="cd19031">
    <property type="entry name" value="LGIC_ECD_nAChR_proto_alpha-like"/>
    <property type="match status" value="1"/>
</dbReference>
<dbReference type="FunFam" id="1.20.58.390:FF:000012">
    <property type="entry name" value="Acetylcholine receptor subunit alpha-like"/>
    <property type="match status" value="1"/>
</dbReference>
<keyword evidence="21" id="KW-1185">Reference proteome</keyword>
<keyword evidence="7 18" id="KW-1133">Transmembrane helix</keyword>
<reference evidence="22" key="1">
    <citation type="submission" date="2022-11" db="UniProtKB">
        <authorList>
            <consortium name="WormBaseParasite"/>
        </authorList>
    </citation>
    <scope>IDENTIFICATION</scope>
</reference>
<evidence type="ECO:0000256" key="11">
    <source>
        <dbReference type="ARBA" id="ARBA00023157"/>
    </source>
</evidence>
<dbReference type="SUPFAM" id="SSF90112">
    <property type="entry name" value="Neurotransmitter-gated ion-channel transmembrane pore"/>
    <property type="match status" value="1"/>
</dbReference>
<keyword evidence="10 18" id="KW-0472">Membrane</keyword>
<evidence type="ECO:0000256" key="6">
    <source>
        <dbReference type="ARBA" id="ARBA00022729"/>
    </source>
</evidence>
<dbReference type="PRINTS" id="PR00252">
    <property type="entry name" value="NRIONCHANNEL"/>
</dbReference>
<evidence type="ECO:0000256" key="16">
    <source>
        <dbReference type="ARBA" id="ARBA00023303"/>
    </source>
</evidence>
<dbReference type="AlphaFoldDB" id="A0A914WCT8"/>